<name>A0A0F5LCZ2_9HYPH</name>
<dbReference type="SMART" id="SM00079">
    <property type="entry name" value="PBPe"/>
    <property type="match status" value="1"/>
</dbReference>
<evidence type="ECO:0000259" key="7">
    <source>
        <dbReference type="SMART" id="SM00079"/>
    </source>
</evidence>
<dbReference type="InterPro" id="IPR001638">
    <property type="entry name" value="Solute-binding_3/MltF_N"/>
</dbReference>
<dbReference type="PROSITE" id="PS01039">
    <property type="entry name" value="SBP_BACTERIAL_3"/>
    <property type="match status" value="1"/>
</dbReference>
<dbReference type="GO" id="GO:0016020">
    <property type="term" value="C:membrane"/>
    <property type="evidence" value="ECO:0007669"/>
    <property type="project" value="InterPro"/>
</dbReference>
<dbReference type="PANTHER" id="PTHR35936">
    <property type="entry name" value="MEMBRANE-BOUND LYTIC MUREIN TRANSGLYCOSYLASE F"/>
    <property type="match status" value="1"/>
</dbReference>
<organism evidence="8 9">
    <name type="scientific">Devosia soli</name>
    <dbReference type="NCBI Taxonomy" id="361041"/>
    <lineage>
        <taxon>Bacteria</taxon>
        <taxon>Pseudomonadati</taxon>
        <taxon>Pseudomonadota</taxon>
        <taxon>Alphaproteobacteria</taxon>
        <taxon>Hyphomicrobiales</taxon>
        <taxon>Devosiaceae</taxon>
        <taxon>Devosia</taxon>
    </lineage>
</organism>
<dbReference type="GO" id="GO:0030313">
    <property type="term" value="C:cell envelope"/>
    <property type="evidence" value="ECO:0007669"/>
    <property type="project" value="UniProtKB-SubCell"/>
</dbReference>
<evidence type="ECO:0000313" key="9">
    <source>
        <dbReference type="Proteomes" id="UP000033514"/>
    </source>
</evidence>
<evidence type="ECO:0000259" key="6">
    <source>
        <dbReference type="SMART" id="SM00062"/>
    </source>
</evidence>
<reference evidence="8 9" key="1">
    <citation type="submission" date="2015-03" db="EMBL/GenBank/DDBJ databases">
        <authorList>
            <person name="Hassan Y.I."/>
            <person name="Lepp D."/>
            <person name="Zhou T."/>
        </authorList>
    </citation>
    <scope>NUCLEOTIDE SEQUENCE [LARGE SCALE GENOMIC DNA]</scope>
    <source>
        <strain evidence="8 9">GH2-10</strain>
    </source>
</reference>
<dbReference type="SUPFAM" id="SSF53850">
    <property type="entry name" value="Periplasmic binding protein-like II"/>
    <property type="match status" value="1"/>
</dbReference>
<comment type="similarity">
    <text evidence="2 4">Belongs to the bacterial solute-binding protein 3 family.</text>
</comment>
<dbReference type="OrthoDB" id="9807134at2"/>
<dbReference type="InterPro" id="IPR001320">
    <property type="entry name" value="Iontro_rcpt_C"/>
</dbReference>
<comment type="caution">
    <text evidence="8">The sequence shown here is derived from an EMBL/GenBank/DDBJ whole genome shotgun (WGS) entry which is preliminary data.</text>
</comment>
<dbReference type="SMART" id="SM00062">
    <property type="entry name" value="PBPb"/>
    <property type="match status" value="1"/>
</dbReference>
<protein>
    <submittedName>
        <fullName evidence="8">Amino acid ABC transporter</fullName>
    </submittedName>
</protein>
<dbReference type="RefSeq" id="WP_046142318.1">
    <property type="nucleotide sequence ID" value="NZ_LAJG01000014.1"/>
</dbReference>
<accession>A0A0F5LCZ2</accession>
<feature type="domain" description="Solute-binding protein family 3/N-terminal" evidence="6">
    <location>
        <begin position="23"/>
        <end position="244"/>
    </location>
</feature>
<keyword evidence="9" id="KW-1185">Reference proteome</keyword>
<dbReference type="Pfam" id="PF00497">
    <property type="entry name" value="SBP_bac_3"/>
    <property type="match status" value="1"/>
</dbReference>
<proteinExistence type="inferred from homology"/>
<gene>
    <name evidence="8" type="ORF">VW35_07550</name>
</gene>
<feature type="signal peptide" evidence="5">
    <location>
        <begin position="1"/>
        <end position="20"/>
    </location>
</feature>
<comment type="subcellular location">
    <subcellularLocation>
        <location evidence="1">Cell envelope</location>
    </subcellularLocation>
</comment>
<dbReference type="Proteomes" id="UP000033514">
    <property type="component" value="Unassembled WGS sequence"/>
</dbReference>
<evidence type="ECO:0000313" key="8">
    <source>
        <dbReference type="EMBL" id="KKB80256.1"/>
    </source>
</evidence>
<dbReference type="InterPro" id="IPR018313">
    <property type="entry name" value="SBP_3_CS"/>
</dbReference>
<dbReference type="Gene3D" id="3.40.190.10">
    <property type="entry name" value="Periplasmic binding protein-like II"/>
    <property type="match status" value="2"/>
</dbReference>
<dbReference type="GO" id="GO:0015276">
    <property type="term" value="F:ligand-gated monoatomic ion channel activity"/>
    <property type="evidence" value="ECO:0007669"/>
    <property type="project" value="InterPro"/>
</dbReference>
<evidence type="ECO:0000256" key="5">
    <source>
        <dbReference type="SAM" id="SignalP"/>
    </source>
</evidence>
<dbReference type="AlphaFoldDB" id="A0A0F5LCZ2"/>
<dbReference type="STRING" id="361041.VW35_07550"/>
<feature type="chain" id="PRO_5002491798" evidence="5">
    <location>
        <begin position="21"/>
        <end position="250"/>
    </location>
</feature>
<feature type="domain" description="Ionotropic glutamate receptor C-terminal" evidence="7">
    <location>
        <begin position="23"/>
        <end position="243"/>
    </location>
</feature>
<dbReference type="PATRIC" id="fig|361041.3.peg.847"/>
<evidence type="ECO:0000256" key="2">
    <source>
        <dbReference type="ARBA" id="ARBA00010333"/>
    </source>
</evidence>
<dbReference type="EMBL" id="LAJG01000014">
    <property type="protein sequence ID" value="KKB80256.1"/>
    <property type="molecule type" value="Genomic_DNA"/>
</dbReference>
<evidence type="ECO:0000256" key="1">
    <source>
        <dbReference type="ARBA" id="ARBA00004196"/>
    </source>
</evidence>
<dbReference type="PANTHER" id="PTHR35936:SF17">
    <property type="entry name" value="ARGININE-BINDING EXTRACELLULAR PROTEIN ARTP"/>
    <property type="match status" value="1"/>
</dbReference>
<sequence length="250" mass="26425">MKKIMLAAIAALALGGSAMAQDTVRIATEGAYAPWNFLDEAGKPAGFEIDLGNAICEQAKITCEWVINDWDSIIPNLLAGNYDLIMAGMSITEERRQTIDFTQNYFPPDPSKFASAAGTEIDFAALSGKRIGVQGGTIQATYAEENYAADNTIVTFTTADQAMADLAAGNLDTILADGAYLDPVVNASGGAIVFVGEDVLIGEGIGGGIRKDEPELKKTLDDAITALKADGTVDELIAKWFDGRGPFFAQ</sequence>
<keyword evidence="3 5" id="KW-0732">Signal</keyword>
<evidence type="ECO:0000256" key="4">
    <source>
        <dbReference type="RuleBase" id="RU003744"/>
    </source>
</evidence>
<evidence type="ECO:0000256" key="3">
    <source>
        <dbReference type="ARBA" id="ARBA00022729"/>
    </source>
</evidence>